<gene>
    <name evidence="1" type="ORF">DEM27_24365</name>
</gene>
<accession>A0A2U2DKD5</accession>
<dbReference type="AlphaFoldDB" id="A0A2U2DKD5"/>
<organism evidence="1 2">
    <name type="scientific">Metarhizobium album</name>
    <dbReference type="NCBI Taxonomy" id="2182425"/>
    <lineage>
        <taxon>Bacteria</taxon>
        <taxon>Pseudomonadati</taxon>
        <taxon>Pseudomonadota</taxon>
        <taxon>Alphaproteobacteria</taxon>
        <taxon>Hyphomicrobiales</taxon>
        <taxon>Rhizobiaceae</taxon>
        <taxon>Metarhizobium</taxon>
    </lineage>
</organism>
<keyword evidence="2" id="KW-1185">Reference proteome</keyword>
<name>A0A2U2DKD5_9HYPH</name>
<dbReference type="Gene3D" id="1.10.1220.10">
    <property type="entry name" value="Met repressor-like"/>
    <property type="match status" value="1"/>
</dbReference>
<proteinExistence type="predicted"/>
<evidence type="ECO:0000313" key="1">
    <source>
        <dbReference type="EMBL" id="PWE53779.1"/>
    </source>
</evidence>
<sequence length="65" mass="7547">MVREDARLALKQLKRAKERDAKFYVNVALSYDMKNRLKQAAHDNDINMTIIMQAAIEAYLVDNGY</sequence>
<dbReference type="InterPro" id="IPR013321">
    <property type="entry name" value="Arc_rbn_hlx_hlx"/>
</dbReference>
<dbReference type="OrthoDB" id="8085699at2"/>
<dbReference type="EMBL" id="QFBC01000014">
    <property type="protein sequence ID" value="PWE53779.1"/>
    <property type="molecule type" value="Genomic_DNA"/>
</dbReference>
<dbReference type="Proteomes" id="UP000245252">
    <property type="component" value="Unassembled WGS sequence"/>
</dbReference>
<evidence type="ECO:0008006" key="3">
    <source>
        <dbReference type="Google" id="ProtNLM"/>
    </source>
</evidence>
<comment type="caution">
    <text evidence="1">The sequence shown here is derived from an EMBL/GenBank/DDBJ whole genome shotgun (WGS) entry which is preliminary data.</text>
</comment>
<reference evidence="1 2" key="1">
    <citation type="submission" date="2018-05" db="EMBL/GenBank/DDBJ databases">
        <title>The draft genome of strain NS-104.</title>
        <authorList>
            <person name="Hang P."/>
            <person name="Jiang J."/>
        </authorList>
    </citation>
    <scope>NUCLEOTIDE SEQUENCE [LARGE SCALE GENOMIC DNA]</scope>
    <source>
        <strain evidence="1 2">NS-104</strain>
    </source>
</reference>
<evidence type="ECO:0000313" key="2">
    <source>
        <dbReference type="Proteomes" id="UP000245252"/>
    </source>
</evidence>
<dbReference type="GO" id="GO:0006355">
    <property type="term" value="P:regulation of DNA-templated transcription"/>
    <property type="evidence" value="ECO:0007669"/>
    <property type="project" value="InterPro"/>
</dbReference>
<protein>
    <recommendedName>
        <fullName evidence="3">Ribbon-helix-helix protein CopG domain-containing protein</fullName>
    </recommendedName>
</protein>